<dbReference type="EMBL" id="SZPY01000003">
    <property type="protein sequence ID" value="TKI61277.1"/>
    <property type="molecule type" value="Genomic_DNA"/>
</dbReference>
<dbReference type="Pfam" id="PF04101">
    <property type="entry name" value="Glyco_tran_28_C"/>
    <property type="match status" value="1"/>
</dbReference>
<proteinExistence type="predicted"/>
<dbReference type="GO" id="GO:0016758">
    <property type="term" value="F:hexosyltransferase activity"/>
    <property type="evidence" value="ECO:0007669"/>
    <property type="project" value="InterPro"/>
</dbReference>
<accession>A0A4U2YJE5</accession>
<dbReference type="OrthoDB" id="555447at2"/>
<feature type="region of interest" description="Disordered" evidence="1">
    <location>
        <begin position="190"/>
        <end position="213"/>
    </location>
</feature>
<evidence type="ECO:0000313" key="4">
    <source>
        <dbReference type="Proteomes" id="UP000307808"/>
    </source>
</evidence>
<keyword evidence="3" id="KW-0808">Transferase</keyword>
<dbReference type="AlphaFoldDB" id="A0A4U2YJE5"/>
<feature type="domain" description="Glycosyl transferase family 28 C-terminal" evidence="2">
    <location>
        <begin position="72"/>
        <end position="127"/>
    </location>
</feature>
<name>A0A4U2YJE5_9ACTN</name>
<evidence type="ECO:0000256" key="1">
    <source>
        <dbReference type="SAM" id="MobiDB-lite"/>
    </source>
</evidence>
<dbReference type="Proteomes" id="UP000307808">
    <property type="component" value="Unassembled WGS sequence"/>
</dbReference>
<protein>
    <submittedName>
        <fullName evidence="3">Glycosyl transferase family 28</fullName>
    </submittedName>
</protein>
<comment type="caution">
    <text evidence="3">The sequence shown here is derived from an EMBL/GenBank/DDBJ whole genome shotgun (WGS) entry which is preliminary data.</text>
</comment>
<evidence type="ECO:0000313" key="3">
    <source>
        <dbReference type="EMBL" id="TKI61277.1"/>
    </source>
</evidence>
<evidence type="ECO:0000259" key="2">
    <source>
        <dbReference type="Pfam" id="PF04101"/>
    </source>
</evidence>
<reference evidence="3 4" key="1">
    <citation type="submission" date="2019-04" db="EMBL/GenBank/DDBJ databases">
        <authorList>
            <person name="Dong K."/>
        </authorList>
    </citation>
    <scope>NUCLEOTIDE SEQUENCE [LARGE SCALE GENOMIC DNA]</scope>
    <source>
        <strain evidence="4">dk3543</strain>
    </source>
</reference>
<dbReference type="SUPFAM" id="SSF53756">
    <property type="entry name" value="UDP-Glycosyltransferase/glycogen phosphorylase"/>
    <property type="match status" value="1"/>
</dbReference>
<sequence>MAESPGQHAQVAVLLGTDHHPYDRLVEWAATLAAEDGQRWFVQHGFTRWPDVASADLPANLTGTRMLGVRELDDLLAHADVVITHGGPSLIQEARTSRHVPIVAPRDPALGEHVDGHQIDFTARLAADGTIRLVRSLDDLRLAVAATRHEGRPTTADAVTPDETVERFATLVEGALSAPRVGLLARLALAGRRVSPPPAGRPARRPGPEPPRQ</sequence>
<dbReference type="InterPro" id="IPR007235">
    <property type="entry name" value="Glyco_trans_28_C"/>
</dbReference>
<dbReference type="Gene3D" id="3.40.50.2000">
    <property type="entry name" value="Glycogen Phosphorylase B"/>
    <property type="match status" value="1"/>
</dbReference>
<keyword evidence="4" id="KW-1185">Reference proteome</keyword>
<gene>
    <name evidence="3" type="ORF">FC770_10610</name>
</gene>
<organism evidence="3 4">
    <name type="scientific">Nocardioides jishulii</name>
    <dbReference type="NCBI Taxonomy" id="2575440"/>
    <lineage>
        <taxon>Bacteria</taxon>
        <taxon>Bacillati</taxon>
        <taxon>Actinomycetota</taxon>
        <taxon>Actinomycetes</taxon>
        <taxon>Propionibacteriales</taxon>
        <taxon>Nocardioidaceae</taxon>
        <taxon>Nocardioides</taxon>
    </lineage>
</organism>
<dbReference type="RefSeq" id="WP_137066116.1">
    <property type="nucleotide sequence ID" value="NZ_CP040748.1"/>
</dbReference>